<dbReference type="Proteomes" id="UP001396334">
    <property type="component" value="Unassembled WGS sequence"/>
</dbReference>
<name>A0ABR2RZC5_9ROSI</name>
<sequence length="206" mass="22448">MSGQNLLPFSGVPEGTAVGGASSTIHSHDVVRPPELGGQVFSEPILERLGSPPTVEDERVAKKVRNETALVNDVGVADSMEIEHASLEVAGLDGASDVAYDSTRFRESSTPRVRASYVSMVRNSSSGGHQSIDPDELTPDKVIVRDEDCVIDRSRVFPKIQFADCVHEQIDLSMRQTIIVRLLGCNIGYQTLLSRLHALWRPLGEI</sequence>
<evidence type="ECO:0000313" key="1">
    <source>
        <dbReference type="EMBL" id="KAK9018328.1"/>
    </source>
</evidence>
<dbReference type="EMBL" id="JBBPBN010000019">
    <property type="protein sequence ID" value="KAK9018328.1"/>
    <property type="molecule type" value="Genomic_DNA"/>
</dbReference>
<accession>A0ABR2RZC5</accession>
<keyword evidence="2" id="KW-1185">Reference proteome</keyword>
<proteinExistence type="predicted"/>
<reference evidence="1 2" key="1">
    <citation type="journal article" date="2024" name="G3 (Bethesda)">
        <title>Genome assembly of Hibiscus sabdariffa L. provides insights into metabolisms of medicinal natural products.</title>
        <authorList>
            <person name="Kim T."/>
        </authorList>
    </citation>
    <scope>NUCLEOTIDE SEQUENCE [LARGE SCALE GENOMIC DNA]</scope>
    <source>
        <strain evidence="1">TK-2024</strain>
        <tissue evidence="1">Old leaves</tissue>
    </source>
</reference>
<gene>
    <name evidence="1" type="ORF">V6N11_001304</name>
</gene>
<organism evidence="1 2">
    <name type="scientific">Hibiscus sabdariffa</name>
    <name type="common">roselle</name>
    <dbReference type="NCBI Taxonomy" id="183260"/>
    <lineage>
        <taxon>Eukaryota</taxon>
        <taxon>Viridiplantae</taxon>
        <taxon>Streptophyta</taxon>
        <taxon>Embryophyta</taxon>
        <taxon>Tracheophyta</taxon>
        <taxon>Spermatophyta</taxon>
        <taxon>Magnoliopsida</taxon>
        <taxon>eudicotyledons</taxon>
        <taxon>Gunneridae</taxon>
        <taxon>Pentapetalae</taxon>
        <taxon>rosids</taxon>
        <taxon>malvids</taxon>
        <taxon>Malvales</taxon>
        <taxon>Malvaceae</taxon>
        <taxon>Malvoideae</taxon>
        <taxon>Hibiscus</taxon>
    </lineage>
</organism>
<comment type="caution">
    <text evidence="1">The sequence shown here is derived from an EMBL/GenBank/DDBJ whole genome shotgun (WGS) entry which is preliminary data.</text>
</comment>
<evidence type="ECO:0000313" key="2">
    <source>
        <dbReference type="Proteomes" id="UP001396334"/>
    </source>
</evidence>
<protein>
    <submittedName>
        <fullName evidence="1">Uncharacterized protein</fullName>
    </submittedName>
</protein>